<dbReference type="EMBL" id="GEEE01003616">
    <property type="protein sequence ID" value="JAP59609.1"/>
    <property type="molecule type" value="Transcribed_RNA"/>
</dbReference>
<evidence type="ECO:0000313" key="1">
    <source>
        <dbReference type="EMBL" id="JAP59609.1"/>
    </source>
</evidence>
<proteinExistence type="predicted"/>
<protein>
    <submittedName>
        <fullName evidence="1">Uncharacterized protein</fullName>
    </submittedName>
</protein>
<gene>
    <name evidence="1" type="ORF">TR126933</name>
</gene>
<dbReference type="AlphaFoldDB" id="A0A0V0J1U6"/>
<reference evidence="1" key="1">
    <citation type="submission" date="2016-01" db="EMBL/GenBank/DDBJ databases">
        <title>Reference transcriptome for the parasite Schistocephalus solidus: insights into the molecular evolution of parasitism.</title>
        <authorList>
            <person name="Hebert F.O."/>
            <person name="Grambauer S."/>
            <person name="Barber I."/>
            <person name="Landry C.R."/>
            <person name="Aubin-Horth N."/>
        </authorList>
    </citation>
    <scope>NUCLEOTIDE SEQUENCE</scope>
</reference>
<organism evidence="1">
    <name type="scientific">Schistocephalus solidus</name>
    <name type="common">Tapeworm</name>
    <dbReference type="NCBI Taxonomy" id="70667"/>
    <lineage>
        <taxon>Eukaryota</taxon>
        <taxon>Metazoa</taxon>
        <taxon>Spiralia</taxon>
        <taxon>Lophotrochozoa</taxon>
        <taxon>Platyhelminthes</taxon>
        <taxon>Cestoda</taxon>
        <taxon>Eucestoda</taxon>
        <taxon>Diphyllobothriidea</taxon>
        <taxon>Diphyllobothriidae</taxon>
        <taxon>Schistocephalus</taxon>
    </lineage>
</organism>
<sequence length="105" mass="11606">MFEIKENTDNDANSTSSRLFRLTVGTARTVTTVHTSHTDAFLQSNHNAPQFKKVWSTCIIQNGKVPSGPRKLILLAVALVFDSLKSRFGCNPAVRHEVCVKVAVH</sequence>
<accession>A0A0V0J1U6</accession>
<name>A0A0V0J1U6_SCHSO</name>